<comment type="caution">
    <text evidence="1">The sequence shown here is derived from an EMBL/GenBank/DDBJ whole genome shotgun (WGS) entry which is preliminary data.</text>
</comment>
<evidence type="ECO:0000313" key="2">
    <source>
        <dbReference type="Proteomes" id="UP000195402"/>
    </source>
</evidence>
<dbReference type="InParanoid" id="A0A200PP09"/>
<name>A0A200PP09_MACCD</name>
<gene>
    <name evidence="1" type="ORF">BVC80_9069g35</name>
</gene>
<dbReference type="PANTHER" id="PTHR33132:SF135">
    <property type="entry name" value="OS02G0799700 PROTEIN"/>
    <property type="match status" value="1"/>
</dbReference>
<evidence type="ECO:0000313" key="1">
    <source>
        <dbReference type="EMBL" id="OUZ99927.1"/>
    </source>
</evidence>
<dbReference type="EMBL" id="MVGT01004386">
    <property type="protein sequence ID" value="OUZ99927.1"/>
    <property type="molecule type" value="Genomic_DNA"/>
</dbReference>
<organism evidence="1 2">
    <name type="scientific">Macleaya cordata</name>
    <name type="common">Five-seeded plume-poppy</name>
    <name type="synonym">Bocconia cordata</name>
    <dbReference type="NCBI Taxonomy" id="56857"/>
    <lineage>
        <taxon>Eukaryota</taxon>
        <taxon>Viridiplantae</taxon>
        <taxon>Streptophyta</taxon>
        <taxon>Embryophyta</taxon>
        <taxon>Tracheophyta</taxon>
        <taxon>Spermatophyta</taxon>
        <taxon>Magnoliopsida</taxon>
        <taxon>Ranunculales</taxon>
        <taxon>Papaveraceae</taxon>
        <taxon>Papaveroideae</taxon>
        <taxon>Macleaya</taxon>
    </lineage>
</organism>
<protein>
    <submittedName>
        <fullName evidence="1">Uncharacterized protein</fullName>
    </submittedName>
</protein>
<sequence>MVVAAAMNNIPAGGGGNGGAMMRQCLCSPTQHPGSFRCRHHQSEYEWGGRKRPKVQF</sequence>
<reference evidence="1 2" key="1">
    <citation type="journal article" date="2017" name="Mol. Plant">
        <title>The Genome of Medicinal Plant Macleaya cordata Provides New Insights into Benzylisoquinoline Alkaloids Metabolism.</title>
        <authorList>
            <person name="Liu X."/>
            <person name="Liu Y."/>
            <person name="Huang P."/>
            <person name="Ma Y."/>
            <person name="Qing Z."/>
            <person name="Tang Q."/>
            <person name="Cao H."/>
            <person name="Cheng P."/>
            <person name="Zheng Y."/>
            <person name="Yuan Z."/>
            <person name="Zhou Y."/>
            <person name="Liu J."/>
            <person name="Tang Z."/>
            <person name="Zhuo Y."/>
            <person name="Zhang Y."/>
            <person name="Yu L."/>
            <person name="Huang J."/>
            <person name="Yang P."/>
            <person name="Peng Q."/>
            <person name="Zhang J."/>
            <person name="Jiang W."/>
            <person name="Zhang Z."/>
            <person name="Lin K."/>
            <person name="Ro D.K."/>
            <person name="Chen X."/>
            <person name="Xiong X."/>
            <person name="Shang Y."/>
            <person name="Huang S."/>
            <person name="Zeng J."/>
        </authorList>
    </citation>
    <scope>NUCLEOTIDE SEQUENCE [LARGE SCALE GENOMIC DNA]</scope>
    <source>
        <strain evidence="2">cv. BLH2017</strain>
        <tissue evidence="1">Root</tissue>
    </source>
</reference>
<proteinExistence type="predicted"/>
<dbReference type="Proteomes" id="UP000195402">
    <property type="component" value="Unassembled WGS sequence"/>
</dbReference>
<accession>A0A200PP09</accession>
<dbReference type="AlphaFoldDB" id="A0A200PP09"/>
<dbReference type="OrthoDB" id="1933164at2759"/>
<dbReference type="PANTHER" id="PTHR33132">
    <property type="entry name" value="OSJNBB0118P14.9 PROTEIN"/>
    <property type="match status" value="1"/>
</dbReference>
<keyword evidence="2" id="KW-1185">Reference proteome</keyword>